<feature type="region of interest" description="Disordered" evidence="1">
    <location>
        <begin position="154"/>
        <end position="201"/>
    </location>
</feature>
<feature type="compositionally biased region" description="Basic and acidic residues" evidence="1">
    <location>
        <begin position="154"/>
        <end position="163"/>
    </location>
</feature>
<dbReference type="EMBL" id="JPKY01000070">
    <property type="protein sequence ID" value="KFH43394.1"/>
    <property type="molecule type" value="Genomic_DNA"/>
</dbReference>
<organism evidence="3 4">
    <name type="scientific">Hapsidospora chrysogenum (strain ATCC 11550 / CBS 779.69 / DSM 880 / IAM 14645 / JCM 23072 / IMI 49137)</name>
    <name type="common">Acremonium chrysogenum</name>
    <dbReference type="NCBI Taxonomy" id="857340"/>
    <lineage>
        <taxon>Eukaryota</taxon>
        <taxon>Fungi</taxon>
        <taxon>Dikarya</taxon>
        <taxon>Ascomycota</taxon>
        <taxon>Pezizomycotina</taxon>
        <taxon>Sordariomycetes</taxon>
        <taxon>Hypocreomycetidae</taxon>
        <taxon>Hypocreales</taxon>
        <taxon>Bionectriaceae</taxon>
        <taxon>Hapsidospora</taxon>
    </lineage>
</organism>
<dbReference type="PANTHER" id="PTHR31965">
    <property type="entry name" value="TRANSMEMBRANE PROTEIN 42"/>
    <property type="match status" value="1"/>
</dbReference>
<feature type="transmembrane region" description="Helical" evidence="2">
    <location>
        <begin position="72"/>
        <end position="94"/>
    </location>
</feature>
<evidence type="ECO:0000313" key="3">
    <source>
        <dbReference type="EMBL" id="KFH43394.1"/>
    </source>
</evidence>
<keyword evidence="2 3" id="KW-0812">Transmembrane</keyword>
<dbReference type="OrthoDB" id="5854584at2759"/>
<keyword evidence="2" id="KW-1133">Transmembrane helix</keyword>
<dbReference type="AlphaFoldDB" id="A0A086T212"/>
<name>A0A086T212_HAPC1</name>
<dbReference type="Proteomes" id="UP000029964">
    <property type="component" value="Unassembled WGS sequence"/>
</dbReference>
<dbReference type="InterPro" id="IPR039632">
    <property type="entry name" value="TMEM42"/>
</dbReference>
<proteinExistence type="predicted"/>
<gene>
    <name evidence="3" type="ORF">ACRE_058420</name>
</gene>
<keyword evidence="2" id="KW-0472">Membrane</keyword>
<evidence type="ECO:0000256" key="2">
    <source>
        <dbReference type="SAM" id="Phobius"/>
    </source>
</evidence>
<sequence length="201" mass="21509">MPGSSADGLRVGGAAGSWSIRTQWIFFAVASGACAAFNGVFAKLTTTQLTTSLSKGIAETFGLSSLENIVEYAVRGMFFALNLIFNGVMWSLFTTALARGTSTTQVSIMNTSTNFILTAFMGWLIFSEALPAMWWAGAALLVAGNVIIGRKDESKEGVPDQHGDGYVPVARADGDNELETARKDSADEDIIDLGDLHEERR</sequence>
<protein>
    <submittedName>
        <fullName evidence="3">Transmembrane protein-like protein</fullName>
    </submittedName>
</protein>
<dbReference type="SUPFAM" id="SSF103481">
    <property type="entry name" value="Multidrug resistance efflux transporter EmrE"/>
    <property type="match status" value="1"/>
</dbReference>
<evidence type="ECO:0000256" key="1">
    <source>
        <dbReference type="SAM" id="MobiDB-lite"/>
    </source>
</evidence>
<dbReference type="InterPro" id="IPR037185">
    <property type="entry name" value="EmrE-like"/>
</dbReference>
<reference evidence="4" key="1">
    <citation type="journal article" date="2014" name="Genome Announc.">
        <title>Genome sequence and annotation of Acremonium chrysogenum, producer of the beta-lactam antibiotic cephalosporin C.</title>
        <authorList>
            <person name="Terfehr D."/>
            <person name="Dahlmann T.A."/>
            <person name="Specht T."/>
            <person name="Zadra I."/>
            <person name="Kuernsteiner H."/>
            <person name="Kueck U."/>
        </authorList>
    </citation>
    <scope>NUCLEOTIDE SEQUENCE [LARGE SCALE GENOMIC DNA]</scope>
    <source>
        <strain evidence="4">ATCC 11550 / CBS 779.69 / DSM 880 / IAM 14645 / JCM 23072 / IMI 49137</strain>
    </source>
</reference>
<feature type="transmembrane region" description="Helical" evidence="2">
    <location>
        <begin position="24"/>
        <end position="44"/>
    </location>
</feature>
<dbReference type="STRING" id="857340.A0A086T212"/>
<dbReference type="HOGENOM" id="CLU_076687_1_1_1"/>
<dbReference type="PANTHER" id="PTHR31965:SF1">
    <property type="entry name" value="TRANSMEMBRANE PROTEIN 42"/>
    <property type="match status" value="1"/>
</dbReference>
<evidence type="ECO:0000313" key="4">
    <source>
        <dbReference type="Proteomes" id="UP000029964"/>
    </source>
</evidence>
<comment type="caution">
    <text evidence="3">The sequence shown here is derived from an EMBL/GenBank/DDBJ whole genome shotgun (WGS) entry which is preliminary data.</text>
</comment>
<keyword evidence="4" id="KW-1185">Reference proteome</keyword>
<accession>A0A086T212</accession>